<evidence type="ECO:0000259" key="2">
    <source>
        <dbReference type="SMART" id="SM00903"/>
    </source>
</evidence>
<dbReference type="InterPro" id="IPR012349">
    <property type="entry name" value="Split_barrel_FMN-bd"/>
</dbReference>
<dbReference type="InterPro" id="IPR002563">
    <property type="entry name" value="Flavin_Rdtase-like_dom"/>
</dbReference>
<dbReference type="GO" id="GO:0006208">
    <property type="term" value="P:pyrimidine nucleobase catabolic process"/>
    <property type="evidence" value="ECO:0007669"/>
    <property type="project" value="TreeGrafter"/>
</dbReference>
<organism evidence="3 4">
    <name type="scientific">Amycolatopsis xylanica</name>
    <dbReference type="NCBI Taxonomy" id="589385"/>
    <lineage>
        <taxon>Bacteria</taxon>
        <taxon>Bacillati</taxon>
        <taxon>Actinomycetota</taxon>
        <taxon>Actinomycetes</taxon>
        <taxon>Pseudonocardiales</taxon>
        <taxon>Pseudonocardiaceae</taxon>
        <taxon>Amycolatopsis</taxon>
    </lineage>
</organism>
<reference evidence="3 4" key="1">
    <citation type="submission" date="2016-10" db="EMBL/GenBank/DDBJ databases">
        <authorList>
            <person name="de Groot N.N."/>
        </authorList>
    </citation>
    <scope>NUCLEOTIDE SEQUENCE [LARGE SCALE GENOMIC DNA]</scope>
    <source>
        <strain evidence="3 4">CPCC 202699</strain>
    </source>
</reference>
<dbReference type="PANTHER" id="PTHR30466">
    <property type="entry name" value="FLAVIN REDUCTASE"/>
    <property type="match status" value="1"/>
</dbReference>
<dbReference type="STRING" id="589385.SAMN05421504_1011017"/>
<dbReference type="AlphaFoldDB" id="A0A1H2UVQ0"/>
<evidence type="ECO:0000256" key="1">
    <source>
        <dbReference type="ARBA" id="ARBA00023002"/>
    </source>
</evidence>
<protein>
    <submittedName>
        <fullName evidence="3">NADH-FMN oxidoreductase RutF, flavin reductase (DIM6/NTAB) family</fullName>
    </submittedName>
</protein>
<dbReference type="Proteomes" id="UP000199515">
    <property type="component" value="Unassembled WGS sequence"/>
</dbReference>
<dbReference type="Gene3D" id="2.30.110.10">
    <property type="entry name" value="Electron Transport, Fmn-binding Protein, Chain A"/>
    <property type="match status" value="1"/>
</dbReference>
<dbReference type="InterPro" id="IPR050268">
    <property type="entry name" value="NADH-dep_flavin_reductase"/>
</dbReference>
<name>A0A1H2UVQ0_9PSEU</name>
<gene>
    <name evidence="3" type="ORF">SAMN05421504_1011017</name>
</gene>
<dbReference type="PANTHER" id="PTHR30466:SF1">
    <property type="entry name" value="FMN REDUCTASE (NADH) RUTF"/>
    <property type="match status" value="1"/>
</dbReference>
<dbReference type="GO" id="GO:0042602">
    <property type="term" value="F:riboflavin reductase (NADPH) activity"/>
    <property type="evidence" value="ECO:0007669"/>
    <property type="project" value="TreeGrafter"/>
</dbReference>
<dbReference type="SMART" id="SM00903">
    <property type="entry name" value="Flavin_Reduct"/>
    <property type="match status" value="1"/>
</dbReference>
<keyword evidence="4" id="KW-1185">Reference proteome</keyword>
<sequence length="155" mass="16423">MEEFKEAMAALAGGVCVVTAVDSEGAPRGFAATSVTSVSMRPPMLLVCQSKSSGSYPVFANCEHLTVNVLAADQHELAGLFSTPGADRFTGTGFVPGPEGTPVHPDALASVECRLRETVDAGDHSVLMAEVLSVRTCPGEPLIYHDRRYQRLSQD</sequence>
<dbReference type="EMBL" id="FNON01000001">
    <property type="protein sequence ID" value="SDW60145.1"/>
    <property type="molecule type" value="Genomic_DNA"/>
</dbReference>
<accession>A0A1H2UVQ0</accession>
<keyword evidence="1" id="KW-0560">Oxidoreductase</keyword>
<proteinExistence type="predicted"/>
<dbReference type="GO" id="GO:0010181">
    <property type="term" value="F:FMN binding"/>
    <property type="evidence" value="ECO:0007669"/>
    <property type="project" value="InterPro"/>
</dbReference>
<dbReference type="RefSeq" id="WP_176968494.1">
    <property type="nucleotide sequence ID" value="NZ_FNON01000001.1"/>
</dbReference>
<evidence type="ECO:0000313" key="4">
    <source>
        <dbReference type="Proteomes" id="UP000199515"/>
    </source>
</evidence>
<dbReference type="Pfam" id="PF01613">
    <property type="entry name" value="Flavin_Reduct"/>
    <property type="match status" value="1"/>
</dbReference>
<feature type="domain" description="Flavin reductase like" evidence="2">
    <location>
        <begin position="8"/>
        <end position="151"/>
    </location>
</feature>
<evidence type="ECO:0000313" key="3">
    <source>
        <dbReference type="EMBL" id="SDW60145.1"/>
    </source>
</evidence>
<dbReference type="SUPFAM" id="SSF50475">
    <property type="entry name" value="FMN-binding split barrel"/>
    <property type="match status" value="1"/>
</dbReference>